<dbReference type="Pfam" id="PF09727">
    <property type="entry name" value="CortBP2"/>
    <property type="match status" value="2"/>
</dbReference>
<dbReference type="PANTHER" id="PTHR23166:SF5">
    <property type="entry name" value="CTTNBP2 N-TERMINAL-LIKE PROTEIN"/>
    <property type="match status" value="1"/>
</dbReference>
<evidence type="ECO:0000313" key="6">
    <source>
        <dbReference type="Proteomes" id="UP000218231"/>
    </source>
</evidence>
<feature type="domain" description="Cortactin-binding protein-2 N-terminal" evidence="4">
    <location>
        <begin position="10"/>
        <end position="84"/>
    </location>
</feature>
<comment type="caution">
    <text evidence="5">The sequence shown here is derived from an EMBL/GenBank/DDBJ whole genome shotgun (WGS) entry which is preliminary data.</text>
</comment>
<keyword evidence="1 2" id="KW-0175">Coiled coil</keyword>
<feature type="region of interest" description="Disordered" evidence="3">
    <location>
        <begin position="287"/>
        <end position="358"/>
    </location>
</feature>
<evidence type="ECO:0000313" key="5">
    <source>
        <dbReference type="EMBL" id="PAV69323.1"/>
    </source>
</evidence>
<organism evidence="5 6">
    <name type="scientific">Diploscapter pachys</name>
    <dbReference type="NCBI Taxonomy" id="2018661"/>
    <lineage>
        <taxon>Eukaryota</taxon>
        <taxon>Metazoa</taxon>
        <taxon>Ecdysozoa</taxon>
        <taxon>Nematoda</taxon>
        <taxon>Chromadorea</taxon>
        <taxon>Rhabditida</taxon>
        <taxon>Rhabditina</taxon>
        <taxon>Rhabditomorpha</taxon>
        <taxon>Rhabditoidea</taxon>
        <taxon>Rhabditidae</taxon>
        <taxon>Diploscapter</taxon>
    </lineage>
</organism>
<evidence type="ECO:0000256" key="1">
    <source>
        <dbReference type="ARBA" id="ARBA00023054"/>
    </source>
</evidence>
<dbReference type="EMBL" id="LIAE01009545">
    <property type="protein sequence ID" value="PAV69323.1"/>
    <property type="molecule type" value="Genomic_DNA"/>
</dbReference>
<proteinExistence type="predicted"/>
<dbReference type="InterPro" id="IPR019131">
    <property type="entry name" value="Cortactin-binding_p2_N"/>
</dbReference>
<dbReference type="OrthoDB" id="6021133at2759"/>
<protein>
    <recommendedName>
        <fullName evidence="4">Cortactin-binding protein-2 N-terminal domain-containing protein</fullName>
    </recommendedName>
</protein>
<evidence type="ECO:0000259" key="4">
    <source>
        <dbReference type="Pfam" id="PF09727"/>
    </source>
</evidence>
<name>A0A2A2K622_9BILA</name>
<dbReference type="InterPro" id="IPR050719">
    <property type="entry name" value="Cortactin-Actin_Reg"/>
</dbReference>
<keyword evidence="6" id="KW-1185">Reference proteome</keyword>
<reference evidence="5 6" key="1">
    <citation type="journal article" date="2017" name="Curr. Biol.">
        <title>Genome architecture and evolution of a unichromosomal asexual nematode.</title>
        <authorList>
            <person name="Fradin H."/>
            <person name="Zegar C."/>
            <person name="Gutwein M."/>
            <person name="Lucas J."/>
            <person name="Kovtun M."/>
            <person name="Corcoran D."/>
            <person name="Baugh L.R."/>
            <person name="Kiontke K."/>
            <person name="Gunsalus K."/>
            <person name="Fitch D.H."/>
            <person name="Piano F."/>
        </authorList>
    </citation>
    <scope>NUCLEOTIDE SEQUENCE [LARGE SCALE GENOMIC DNA]</scope>
    <source>
        <strain evidence="5">PF1309</strain>
    </source>
</reference>
<accession>A0A2A2K622</accession>
<evidence type="ECO:0000256" key="2">
    <source>
        <dbReference type="SAM" id="Coils"/>
    </source>
</evidence>
<dbReference type="EMBL" id="LIAE01009545">
    <property type="protein sequence ID" value="PAV69322.1"/>
    <property type="molecule type" value="Genomic_DNA"/>
</dbReference>
<evidence type="ECO:0000256" key="3">
    <source>
        <dbReference type="SAM" id="MobiDB-lite"/>
    </source>
</evidence>
<feature type="compositionally biased region" description="Low complexity" evidence="3">
    <location>
        <begin position="287"/>
        <end position="297"/>
    </location>
</feature>
<feature type="coiled-coil region" evidence="2">
    <location>
        <begin position="201"/>
        <end position="228"/>
    </location>
</feature>
<feature type="coiled-coil region" evidence="2">
    <location>
        <begin position="85"/>
        <end position="161"/>
    </location>
</feature>
<dbReference type="PANTHER" id="PTHR23166">
    <property type="entry name" value="FILAMIN/GPBP-INTERACTING PROTEIN"/>
    <property type="match status" value="1"/>
</dbReference>
<dbReference type="STRING" id="2018661.A0A2A2K622"/>
<dbReference type="AlphaFoldDB" id="A0A2A2K622"/>
<sequence>MMTEMNNHGDFSRDELLNLLCYLEGELEARDDVIKLLQTEKRLFLASSSQNSREKEEPVLALSRDALVCDDVMNNHNKYHNIYNLQLLKEAEERHALAIKELELENERKRRYAEQGDDVMAQLEKERLKLLQQIEYLNEEISKCKAEVEAADKKLESEREKHKCIVLFLIQERKQMLLRMHQMKIKGNSEGKNSLSSNQLINEMRKELEAVRQERDKLKASNRSLTSENLSLKDVVKGQEADLLLLRRNLLSNTKLSLDKQNTQLPLLSEEKAVVVANRMVATAPPAARIPSSSSFPVERSRLPRGMASQQQSPAVPKTAPPPFRQNASPTKKIPTMGLSSTSRRPAASGPATREPEIEQLEAAIESMNVVSSSEF</sequence>
<feature type="domain" description="Cortactin-binding protein-2 N-terminal" evidence="4">
    <location>
        <begin position="85"/>
        <end position="175"/>
    </location>
</feature>
<dbReference type="Proteomes" id="UP000218231">
    <property type="component" value="Unassembled WGS sequence"/>
</dbReference>
<gene>
    <name evidence="5" type="ORF">WR25_27298</name>
</gene>